<evidence type="ECO:0000256" key="1">
    <source>
        <dbReference type="SAM" id="SignalP"/>
    </source>
</evidence>
<feature type="signal peptide" evidence="1">
    <location>
        <begin position="1"/>
        <end position="17"/>
    </location>
</feature>
<keyword evidence="3" id="KW-1185">Reference proteome</keyword>
<dbReference type="Proteomes" id="UP001417504">
    <property type="component" value="Unassembled WGS sequence"/>
</dbReference>
<protein>
    <submittedName>
        <fullName evidence="2">Uncharacterized protein</fullName>
    </submittedName>
</protein>
<keyword evidence="1" id="KW-0732">Signal</keyword>
<comment type="caution">
    <text evidence="2">The sequence shown here is derived from an EMBL/GenBank/DDBJ whole genome shotgun (WGS) entry which is preliminary data.</text>
</comment>
<organism evidence="2 3">
    <name type="scientific">Stephania japonica</name>
    <dbReference type="NCBI Taxonomy" id="461633"/>
    <lineage>
        <taxon>Eukaryota</taxon>
        <taxon>Viridiplantae</taxon>
        <taxon>Streptophyta</taxon>
        <taxon>Embryophyta</taxon>
        <taxon>Tracheophyta</taxon>
        <taxon>Spermatophyta</taxon>
        <taxon>Magnoliopsida</taxon>
        <taxon>Ranunculales</taxon>
        <taxon>Menispermaceae</taxon>
        <taxon>Menispermoideae</taxon>
        <taxon>Cissampelideae</taxon>
        <taxon>Stephania</taxon>
    </lineage>
</organism>
<dbReference type="AlphaFoldDB" id="A0AAP0NS99"/>
<reference evidence="2 3" key="1">
    <citation type="submission" date="2024-01" db="EMBL/GenBank/DDBJ databases">
        <title>Genome assemblies of Stephania.</title>
        <authorList>
            <person name="Yang L."/>
        </authorList>
    </citation>
    <scope>NUCLEOTIDE SEQUENCE [LARGE SCALE GENOMIC DNA]</scope>
    <source>
        <strain evidence="2">QJT</strain>
        <tissue evidence="2">Leaf</tissue>
    </source>
</reference>
<dbReference type="EMBL" id="JBBNAE010000006">
    <property type="protein sequence ID" value="KAK9117383.1"/>
    <property type="molecule type" value="Genomic_DNA"/>
</dbReference>
<feature type="chain" id="PRO_5043008332" evidence="1">
    <location>
        <begin position="18"/>
        <end position="115"/>
    </location>
</feature>
<name>A0AAP0NS99_9MAGN</name>
<evidence type="ECO:0000313" key="2">
    <source>
        <dbReference type="EMBL" id="KAK9117383.1"/>
    </source>
</evidence>
<evidence type="ECO:0000313" key="3">
    <source>
        <dbReference type="Proteomes" id="UP001417504"/>
    </source>
</evidence>
<sequence length="115" mass="12913">MLVLILFVAPFFHSLFHRNLQERSIVDEPVPVAFIGTYKSGSMVDEPVPVAFIGTYKSGSMVDEPEPVPVAVGGSIRPNDDVWHRVMVTTFICYWSICLALRFKNSHFQINNALS</sequence>
<gene>
    <name evidence="2" type="ORF">Sjap_016330</name>
</gene>
<accession>A0AAP0NS99</accession>
<proteinExistence type="predicted"/>